<proteinExistence type="predicted"/>
<evidence type="ECO:0000259" key="8">
    <source>
        <dbReference type="PROSITE" id="PS50157"/>
    </source>
</evidence>
<feature type="compositionally biased region" description="Low complexity" evidence="7">
    <location>
        <begin position="294"/>
        <end position="311"/>
    </location>
</feature>
<comment type="caution">
    <text evidence="9">The sequence shown here is derived from an EMBL/GenBank/DDBJ whole genome shotgun (WGS) entry which is preliminary data.</text>
</comment>
<organism evidence="9 10">
    <name type="scientific">Hemibagrus wyckioides</name>
    <dbReference type="NCBI Taxonomy" id="337641"/>
    <lineage>
        <taxon>Eukaryota</taxon>
        <taxon>Metazoa</taxon>
        <taxon>Chordata</taxon>
        <taxon>Craniata</taxon>
        <taxon>Vertebrata</taxon>
        <taxon>Euteleostomi</taxon>
        <taxon>Actinopterygii</taxon>
        <taxon>Neopterygii</taxon>
        <taxon>Teleostei</taxon>
        <taxon>Ostariophysi</taxon>
        <taxon>Siluriformes</taxon>
        <taxon>Bagridae</taxon>
        <taxon>Hemibagrus</taxon>
    </lineage>
</organism>
<dbReference type="Proteomes" id="UP000824219">
    <property type="component" value="Linkage Group LG28"/>
</dbReference>
<dbReference type="FunFam" id="3.30.160.60:FF:000303">
    <property type="entry name" value="Zinc finger protein 41"/>
    <property type="match status" value="1"/>
</dbReference>
<name>A0A9D3N0W1_9TELE</name>
<dbReference type="PROSITE" id="PS00028">
    <property type="entry name" value="ZINC_FINGER_C2H2_1"/>
    <property type="match status" value="3"/>
</dbReference>
<dbReference type="GO" id="GO:0000981">
    <property type="term" value="F:DNA-binding transcription factor activity, RNA polymerase II-specific"/>
    <property type="evidence" value="ECO:0007669"/>
    <property type="project" value="TreeGrafter"/>
</dbReference>
<dbReference type="Gene3D" id="3.30.160.60">
    <property type="entry name" value="Classic Zinc Finger"/>
    <property type="match status" value="3"/>
</dbReference>
<dbReference type="InterPro" id="IPR013087">
    <property type="entry name" value="Znf_C2H2_type"/>
</dbReference>
<evidence type="ECO:0000256" key="3">
    <source>
        <dbReference type="ARBA" id="ARBA00022771"/>
    </source>
</evidence>
<feature type="coiled-coil region" evidence="6">
    <location>
        <begin position="42"/>
        <end position="69"/>
    </location>
</feature>
<dbReference type="Pfam" id="PF00096">
    <property type="entry name" value="zf-C2H2"/>
    <property type="match status" value="2"/>
</dbReference>
<keyword evidence="4" id="KW-0862">Zinc</keyword>
<evidence type="ECO:0000256" key="2">
    <source>
        <dbReference type="ARBA" id="ARBA00022737"/>
    </source>
</evidence>
<feature type="region of interest" description="Disordered" evidence="7">
    <location>
        <begin position="95"/>
        <end position="120"/>
    </location>
</feature>
<evidence type="ECO:0000256" key="4">
    <source>
        <dbReference type="ARBA" id="ARBA00022833"/>
    </source>
</evidence>
<dbReference type="InterPro" id="IPR036236">
    <property type="entry name" value="Znf_C2H2_sf"/>
</dbReference>
<feature type="region of interest" description="Disordered" evidence="7">
    <location>
        <begin position="276"/>
        <end position="312"/>
    </location>
</feature>
<dbReference type="PANTHER" id="PTHR23235">
    <property type="entry name" value="KRUEPPEL-LIKE TRANSCRIPTION FACTOR"/>
    <property type="match status" value="1"/>
</dbReference>
<feature type="domain" description="C2H2-type" evidence="8">
    <location>
        <begin position="390"/>
        <end position="417"/>
    </location>
</feature>
<keyword evidence="1" id="KW-0479">Metal-binding</keyword>
<dbReference type="PROSITE" id="PS50157">
    <property type="entry name" value="ZINC_FINGER_C2H2_2"/>
    <property type="match status" value="3"/>
</dbReference>
<keyword evidence="3 5" id="KW-0863">Zinc-finger</keyword>
<evidence type="ECO:0000256" key="7">
    <source>
        <dbReference type="SAM" id="MobiDB-lite"/>
    </source>
</evidence>
<evidence type="ECO:0000256" key="6">
    <source>
        <dbReference type="SAM" id="Coils"/>
    </source>
</evidence>
<dbReference type="GO" id="GO:0000978">
    <property type="term" value="F:RNA polymerase II cis-regulatory region sequence-specific DNA binding"/>
    <property type="evidence" value="ECO:0007669"/>
    <property type="project" value="TreeGrafter"/>
</dbReference>
<evidence type="ECO:0000313" key="9">
    <source>
        <dbReference type="EMBL" id="KAG7314486.1"/>
    </source>
</evidence>
<evidence type="ECO:0000256" key="1">
    <source>
        <dbReference type="ARBA" id="ARBA00022723"/>
    </source>
</evidence>
<keyword evidence="2" id="KW-0677">Repeat</keyword>
<dbReference type="FunFam" id="3.30.160.60:FF:002343">
    <property type="entry name" value="Zinc finger protein 33A"/>
    <property type="match status" value="1"/>
</dbReference>
<reference evidence="9 10" key="1">
    <citation type="submission" date="2021-06" db="EMBL/GenBank/DDBJ databases">
        <title>Chromosome-level genome assembly of the red-tail catfish (Hemibagrus wyckioides).</title>
        <authorList>
            <person name="Shao F."/>
        </authorList>
    </citation>
    <scope>NUCLEOTIDE SEQUENCE [LARGE SCALE GENOMIC DNA]</scope>
    <source>
        <strain evidence="9">EC202008001</strain>
        <tissue evidence="9">Blood</tissue>
    </source>
</reference>
<dbReference type="GO" id="GO:0008270">
    <property type="term" value="F:zinc ion binding"/>
    <property type="evidence" value="ECO:0007669"/>
    <property type="project" value="UniProtKB-KW"/>
</dbReference>
<dbReference type="EMBL" id="JAHKSW010000028">
    <property type="protein sequence ID" value="KAG7314486.1"/>
    <property type="molecule type" value="Genomic_DNA"/>
</dbReference>
<gene>
    <name evidence="9" type="ORF">KOW79_021789</name>
</gene>
<keyword evidence="10" id="KW-1185">Reference proteome</keyword>
<dbReference type="SMART" id="SM00355">
    <property type="entry name" value="ZnF_C2H2"/>
    <property type="match status" value="3"/>
</dbReference>
<dbReference type="OrthoDB" id="8922241at2759"/>
<evidence type="ECO:0000256" key="5">
    <source>
        <dbReference type="PROSITE-ProRule" id="PRU00042"/>
    </source>
</evidence>
<accession>A0A9D3N0W1</accession>
<feature type="domain" description="C2H2-type" evidence="8">
    <location>
        <begin position="334"/>
        <end position="361"/>
    </location>
</feature>
<dbReference type="FunFam" id="3.30.160.60:FF:000624">
    <property type="entry name" value="zinc finger protein 697"/>
    <property type="match status" value="1"/>
</dbReference>
<dbReference type="PANTHER" id="PTHR23235:SF148">
    <property type="entry name" value="ZINC FINGER AND SCAN DOMAIN-CONTAINING PROTEIN 5B-LIKE"/>
    <property type="match status" value="1"/>
</dbReference>
<evidence type="ECO:0000313" key="10">
    <source>
        <dbReference type="Proteomes" id="UP000824219"/>
    </source>
</evidence>
<protein>
    <recommendedName>
        <fullName evidence="8">C2H2-type domain-containing protein</fullName>
    </recommendedName>
</protein>
<dbReference type="AlphaFoldDB" id="A0A9D3N0W1"/>
<feature type="domain" description="C2H2-type" evidence="8">
    <location>
        <begin position="362"/>
        <end position="389"/>
    </location>
</feature>
<sequence>MTLDGISVSFLKYELASTIDQAVRCAVDTVLKETARIVGARLTEARDAAAESRRENRTLRERLEVSESELKAVRYYMTAAEKNIKQCLLLNRNRPPSSSAGAEDLQFPTEATLESRESSQNHLKTFRNSSGRSHSAKTVPSVGLCLPTVQSDWPRSVINRRRMRANTASFITDTSSRIPVESDPVQDRTEEHTEDQFYISEEGVIDKEYKSAAGAVQDFGRVHQEEQDAAGASAKAPDEPCDIGRFEFEMGAPAGNVNELSLIQVMDASEEIKQNSVKVEDEADVQPLDPPPIATTSSSCSSTQPQIISPPVSAGEVEAPPGLMPPVEATDKVHRCNVCGRGFRRFYCLKTHQRIHTGERPYPCRYCEKRFRHLDSLHKHQRIHTGERPYRCAQCGCCFRELGQLKKHRLKHSPTSAAPPAHPALSLLPTGASYTWPHLNSQSMDMV</sequence>
<keyword evidence="6" id="KW-0175">Coiled coil</keyword>
<dbReference type="SUPFAM" id="SSF57667">
    <property type="entry name" value="beta-beta-alpha zinc fingers"/>
    <property type="match status" value="2"/>
</dbReference>